<evidence type="ECO:0000313" key="3">
    <source>
        <dbReference type="Proteomes" id="UP001154282"/>
    </source>
</evidence>
<feature type="non-terminal residue" evidence="2">
    <location>
        <position position="62"/>
    </location>
</feature>
<organism evidence="2 3">
    <name type="scientific">Linum tenue</name>
    <dbReference type="NCBI Taxonomy" id="586396"/>
    <lineage>
        <taxon>Eukaryota</taxon>
        <taxon>Viridiplantae</taxon>
        <taxon>Streptophyta</taxon>
        <taxon>Embryophyta</taxon>
        <taxon>Tracheophyta</taxon>
        <taxon>Spermatophyta</taxon>
        <taxon>Magnoliopsida</taxon>
        <taxon>eudicotyledons</taxon>
        <taxon>Gunneridae</taxon>
        <taxon>Pentapetalae</taxon>
        <taxon>rosids</taxon>
        <taxon>fabids</taxon>
        <taxon>Malpighiales</taxon>
        <taxon>Linaceae</taxon>
        <taxon>Linum</taxon>
    </lineage>
</organism>
<sequence length="62" mass="7016">MWNFLLSLVQVHWFILLAEELNNWGDAGVATGGPVHWFSLLAEQINHWVEACVATGGPVHWF</sequence>
<dbReference type="EMBL" id="CAMGYJ010000008">
    <property type="protein sequence ID" value="CAI0468895.1"/>
    <property type="molecule type" value="Genomic_DNA"/>
</dbReference>
<feature type="chain" id="PRO_5043662035" evidence="1">
    <location>
        <begin position="19"/>
        <end position="62"/>
    </location>
</feature>
<dbReference type="Proteomes" id="UP001154282">
    <property type="component" value="Unassembled WGS sequence"/>
</dbReference>
<proteinExistence type="predicted"/>
<keyword evidence="3" id="KW-1185">Reference proteome</keyword>
<name>A0AAV0PDB1_9ROSI</name>
<gene>
    <name evidence="2" type="ORF">LITE_LOCUS37984</name>
</gene>
<keyword evidence="1" id="KW-0732">Signal</keyword>
<feature type="signal peptide" evidence="1">
    <location>
        <begin position="1"/>
        <end position="18"/>
    </location>
</feature>
<dbReference type="AlphaFoldDB" id="A0AAV0PDB1"/>
<reference evidence="2" key="1">
    <citation type="submission" date="2022-08" db="EMBL/GenBank/DDBJ databases">
        <authorList>
            <person name="Gutierrez-Valencia J."/>
        </authorList>
    </citation>
    <scope>NUCLEOTIDE SEQUENCE</scope>
</reference>
<evidence type="ECO:0000313" key="2">
    <source>
        <dbReference type="EMBL" id="CAI0468895.1"/>
    </source>
</evidence>
<accession>A0AAV0PDB1</accession>
<comment type="caution">
    <text evidence="2">The sequence shown here is derived from an EMBL/GenBank/DDBJ whole genome shotgun (WGS) entry which is preliminary data.</text>
</comment>
<evidence type="ECO:0000256" key="1">
    <source>
        <dbReference type="SAM" id="SignalP"/>
    </source>
</evidence>
<protein>
    <submittedName>
        <fullName evidence="2">Uncharacterized protein</fullName>
    </submittedName>
</protein>